<proteinExistence type="predicted"/>
<comment type="caution">
    <text evidence="1">The sequence shown here is derived from an EMBL/GenBank/DDBJ whole genome shotgun (WGS) entry which is preliminary data.</text>
</comment>
<protein>
    <submittedName>
        <fullName evidence="1">Uncharacterized protein</fullName>
    </submittedName>
</protein>
<dbReference type="Proteomes" id="UP000078419">
    <property type="component" value="Unassembled WGS sequence"/>
</dbReference>
<evidence type="ECO:0000313" key="2">
    <source>
        <dbReference type="Proteomes" id="UP000078419"/>
    </source>
</evidence>
<reference evidence="2" key="1">
    <citation type="submission" date="2016-03" db="EMBL/GenBank/DDBJ databases">
        <authorList>
            <person name="Loux Valentin"/>
        </authorList>
    </citation>
    <scope>NUCLEOTIDE SEQUENCE [LARGE SCALE GENOMIC DNA]</scope>
    <source>
        <strain evidence="2">C1</strain>
    </source>
</reference>
<evidence type="ECO:0000313" key="1">
    <source>
        <dbReference type="EMBL" id="SBO15087.1"/>
    </source>
</evidence>
<organism evidence="1 2">
    <name type="scientific">Anaplasma phagocytophilum</name>
    <name type="common">Ehrlichia phagocytophila</name>
    <dbReference type="NCBI Taxonomy" id="948"/>
    <lineage>
        <taxon>Bacteria</taxon>
        <taxon>Pseudomonadati</taxon>
        <taxon>Pseudomonadota</taxon>
        <taxon>Alphaproteobacteria</taxon>
        <taxon>Rickettsiales</taxon>
        <taxon>Anaplasmataceae</taxon>
        <taxon>Anaplasma</taxon>
        <taxon>phagocytophilum group</taxon>
    </lineage>
</organism>
<dbReference type="EMBL" id="FLLR01000197">
    <property type="protein sequence ID" value="SBO15087.1"/>
    <property type="molecule type" value="Genomic_DNA"/>
</dbReference>
<accession>A0AA45ZI67</accession>
<gene>
    <name evidence="1" type="ORF">ANAPC1_01465</name>
</gene>
<name>A0AA45ZI67_ANAPH</name>
<sequence>MGGAGFDGPQVTSFLRVCQHLWLGSSVLPGLKPNVRQRLLFLSGIHCPIGGRVGSQVSGAEALNVRPDLAMFPPVWTLPSHSTATLATEEQEERVLVRKITKGANLQAGCLQRSRLPPMCHLFHHI</sequence>
<dbReference type="AlphaFoldDB" id="A0AA45ZI67"/>